<keyword evidence="2" id="KW-1185">Reference proteome</keyword>
<accession>A0ACC0JAX9</accession>
<gene>
    <name evidence="1" type="ORF">MSG28_008316</name>
</gene>
<dbReference type="EMBL" id="CM046113">
    <property type="protein sequence ID" value="KAI8421278.1"/>
    <property type="molecule type" value="Genomic_DNA"/>
</dbReference>
<organism evidence="1 2">
    <name type="scientific">Choristoneura fumiferana</name>
    <name type="common">Spruce budworm moth</name>
    <name type="synonym">Archips fumiferana</name>
    <dbReference type="NCBI Taxonomy" id="7141"/>
    <lineage>
        <taxon>Eukaryota</taxon>
        <taxon>Metazoa</taxon>
        <taxon>Ecdysozoa</taxon>
        <taxon>Arthropoda</taxon>
        <taxon>Hexapoda</taxon>
        <taxon>Insecta</taxon>
        <taxon>Pterygota</taxon>
        <taxon>Neoptera</taxon>
        <taxon>Endopterygota</taxon>
        <taxon>Lepidoptera</taxon>
        <taxon>Glossata</taxon>
        <taxon>Ditrysia</taxon>
        <taxon>Tortricoidea</taxon>
        <taxon>Tortricidae</taxon>
        <taxon>Tortricinae</taxon>
        <taxon>Choristoneura</taxon>
    </lineage>
</organism>
<protein>
    <submittedName>
        <fullName evidence="1">Uncharacterized protein</fullName>
    </submittedName>
</protein>
<evidence type="ECO:0000313" key="1">
    <source>
        <dbReference type="EMBL" id="KAI8421278.1"/>
    </source>
</evidence>
<dbReference type="Proteomes" id="UP001064048">
    <property type="component" value="Chromosome 13"/>
</dbReference>
<proteinExistence type="predicted"/>
<comment type="caution">
    <text evidence="1">The sequence shown here is derived from an EMBL/GenBank/DDBJ whole genome shotgun (WGS) entry which is preliminary data.</text>
</comment>
<evidence type="ECO:0000313" key="2">
    <source>
        <dbReference type="Proteomes" id="UP001064048"/>
    </source>
</evidence>
<sequence>MRLTAGSANTLPAFTQDMNNLPLSESTPVGDVVYTLKGADPSGRSVKYGLVGTDKFSVDPVSGAVTLVQPLDREINDTIKFLVFIRNEDNEGQSEPVTVIVWDENDNPPTFKNSPYEVDVPEDEEIGKTILGKIVVEDKDSVGDNLEVGCVPLEQWPEACELFDVVTLQSSANSYTGALVLKKRLNYNEKQFYQFQLSASDGALTSSAHVEVKVVDVQNSPPVFSGALSGALAEDAPVGTLALVVKARDADRAQPREVFLELLTNPLDYFLLDSATGELRTAKPLDREALADPSSPLNLTIRASEIVNGSPLVSPLTSSVAMATVTIRDVNDEPPRFNRPEYRVEVPESLPVGTPLPNLDMVVTDTDVVSTIGSLLSGNRDDTRRKEVPMNLPVDTPLPNLDMVVTDTDVPPRFNRPEYRVEAPDSLPVGTPLPNLDMVVTDTDVGLNSVFSLRMSGEMGAFIVEPATATGSASVTLRLNSSLDYEDPNQRKFILEVIAEELHTSPHLSSKASVIVTVTDVNDNAPVFADDVYSTSVPENAPGGTRVAAVKATDRDSGRYGTEGIVYQLSGNGAELFRVDNRSGAITVAPCDTPGMAPCLDYETRKDYFLQYKAIDDDGSGQMTVVSLQISLLDSNDNPPVFTTNVYKASIDEDADKFEPELQVQARDVDSSSEIRYSIIEPAVHPFWMDPISGKITVRRDAGGVAANDSLIVLAVLATDGVHNATCKVEINIRDVNNHAPSFDTQKYDADISEDAPLGIEVAAVRATDLDSGINSEIKYAIQKGALDSFAIDNVTGVVTVSSKLDYDKRNTYRIQIIAADLGMPSLTGTTELTVHVVNVNDKKPYFTPSIQRAEVSADAEIGTVVHTLAAVDPDITEGQLFFELSRDKVIKAVDKNGQEVSDEGIFGSWFSIQSNGSVTVSQRIDRTRAAVLTLPVSVIDASAPTLQQADGELIITIVDVNHHPPVFSQASYEEEFVEEQPVGSVLNTYVATDTETAIAAILISPPSPYFQIDNVTGVVKSTQRIDYEKVHTINFTLVALDAGVPQLSSTAAVTVHIINDNDEEPVFAAKEYDASVLEHAPAHTGVVTVNAVDKDEGPYGEVYYSLTGELSNLFSIDPHSGVVTVAEGADIDREATSDIWLRAAATDGAPPHVRRTTSVPLHIKVIDINDHAPAFSQSVYKSTISENLQLSPPAAILQVLAEDKDEGVNGKVVYQITEQSVPGTFTVDPTTGIIYPAAPVVGNTTYHLTVTGTDEAGAGRADTARVDITVLSVNKHSPAFVLPPPDQRQLEIPENAAQADYLITTIKATDEDSGENGRVSYFLKVDNQRVSETQEFILNQDSGELRTKTFLDREHKSEYQLVIAAVDNGTPAQFESLRILTVVLADDDDNAPRFLQHQHTFSVMENLPAGVIVGTVKAVDNDSGDNGKVYYHILEGNQDGAFLLDRTQGIIRANITFDREKQAEYSLTLYASNNPILERAAADFNSVDNSTEGQETSVTNVRIKILDENDNEPKFPEKVYYAGIKHTARINEAILSVAAEDPDLDENGTLVYMVAASNLYKFGASQSSGSVVPSPFNITQEGVLMTAHYMAEYNQDRFVLDIIARELALPHREAKAQVYIWITDRASLIRMVVSRGCSRPASVPRRLAAASGALLVPARRLHLVHADRLYDDWCEIHLLPVDPVSYQVLPVEKVLETVDSKYDELKDVYQEYGVETLMAASATAKAPDSFDPALAALIALLIVLFTGIVTFIVVCACLKHWVIPPPSLQSSKGDSLARRRILEELSTTENPLWLETKLRPYEEQELTMNVFGDQPEQPAVEAAPELSTTENPLWLETKLRTYKEQELTINVFGDQPEQPAVEVAPTDNTYATIQGSRTTERFGDYATLGGDSPTPLEAALGFQGGWQELDESGRGSCSVACHGGGLCPAVDEHRLMMMMMRAHAPIFLTT</sequence>
<name>A0ACC0JAX9_CHOFU</name>
<reference evidence="1 2" key="1">
    <citation type="journal article" date="2022" name="Genome Biol. Evol.">
        <title>The Spruce Budworm Genome: Reconstructing the Evolutionary History of Antifreeze Proteins.</title>
        <authorList>
            <person name="Beliveau C."/>
            <person name="Gagne P."/>
            <person name="Picq S."/>
            <person name="Vernygora O."/>
            <person name="Keeling C.I."/>
            <person name="Pinkney K."/>
            <person name="Doucet D."/>
            <person name="Wen F."/>
            <person name="Johnston J.S."/>
            <person name="Maaroufi H."/>
            <person name="Boyle B."/>
            <person name="Laroche J."/>
            <person name="Dewar K."/>
            <person name="Juretic N."/>
            <person name="Blackburn G."/>
            <person name="Nisole A."/>
            <person name="Brunet B."/>
            <person name="Brandao M."/>
            <person name="Lumley L."/>
            <person name="Duan J."/>
            <person name="Quan G."/>
            <person name="Lucarotti C.J."/>
            <person name="Roe A.D."/>
            <person name="Sperling F.A.H."/>
            <person name="Levesque R.C."/>
            <person name="Cusson M."/>
        </authorList>
    </citation>
    <scope>NUCLEOTIDE SEQUENCE [LARGE SCALE GENOMIC DNA]</scope>
    <source>
        <strain evidence="1">Glfc:IPQL:Cfum</strain>
    </source>
</reference>